<accession>A0A5J4NC34</accession>
<dbReference type="Proteomes" id="UP000324629">
    <property type="component" value="Unassembled WGS sequence"/>
</dbReference>
<reference evidence="1 2" key="1">
    <citation type="journal article" date="2019" name="Gigascience">
        <title>Whole-genome sequence of the oriental lung fluke Paragonimus westermani.</title>
        <authorList>
            <person name="Oey H."/>
            <person name="Zakrzewski M."/>
            <person name="Narain K."/>
            <person name="Devi K.R."/>
            <person name="Agatsuma T."/>
            <person name="Nawaratna S."/>
            <person name="Gobert G.N."/>
            <person name="Jones M.K."/>
            <person name="Ragan M.A."/>
            <person name="McManus D.P."/>
            <person name="Krause L."/>
        </authorList>
    </citation>
    <scope>NUCLEOTIDE SEQUENCE [LARGE SCALE GENOMIC DNA]</scope>
    <source>
        <strain evidence="1 2">IND2009</strain>
    </source>
</reference>
<name>A0A5J4NC34_9TREM</name>
<proteinExistence type="predicted"/>
<gene>
    <name evidence="1" type="ORF">DEA37_0004400</name>
</gene>
<dbReference type="AlphaFoldDB" id="A0A5J4NC34"/>
<protein>
    <recommendedName>
        <fullName evidence="3">Reverse transcriptase/retrotransposon-derived protein RNase H-like domain-containing protein</fullName>
    </recommendedName>
</protein>
<evidence type="ECO:0008006" key="3">
    <source>
        <dbReference type="Google" id="ProtNLM"/>
    </source>
</evidence>
<organism evidence="1 2">
    <name type="scientific">Paragonimus westermani</name>
    <dbReference type="NCBI Taxonomy" id="34504"/>
    <lineage>
        <taxon>Eukaryota</taxon>
        <taxon>Metazoa</taxon>
        <taxon>Spiralia</taxon>
        <taxon>Lophotrochozoa</taxon>
        <taxon>Platyhelminthes</taxon>
        <taxon>Trematoda</taxon>
        <taxon>Digenea</taxon>
        <taxon>Plagiorchiida</taxon>
        <taxon>Troglotremata</taxon>
        <taxon>Troglotrematidae</taxon>
        <taxon>Paragonimus</taxon>
    </lineage>
</organism>
<evidence type="ECO:0000313" key="1">
    <source>
        <dbReference type="EMBL" id="KAA3672993.1"/>
    </source>
</evidence>
<dbReference type="EMBL" id="QNGE01004335">
    <property type="protein sequence ID" value="KAA3672993.1"/>
    <property type="molecule type" value="Genomic_DNA"/>
</dbReference>
<sequence>MSSINNFALSTNHEKTFHTLLRHPQTTAVSKPFSTKDHSTLITDASPAGIGAVLGQCRKPVTCISRRPPKT</sequence>
<keyword evidence="2" id="KW-1185">Reference proteome</keyword>
<evidence type="ECO:0000313" key="2">
    <source>
        <dbReference type="Proteomes" id="UP000324629"/>
    </source>
</evidence>
<comment type="caution">
    <text evidence="1">The sequence shown here is derived from an EMBL/GenBank/DDBJ whole genome shotgun (WGS) entry which is preliminary data.</text>
</comment>